<dbReference type="PANTHER" id="PTHR45586:SF1">
    <property type="entry name" value="LIPOPOLYSACCHARIDE ASSEMBLY PROTEIN B"/>
    <property type="match status" value="1"/>
</dbReference>
<feature type="repeat" description="TPR" evidence="3">
    <location>
        <begin position="336"/>
        <end position="369"/>
    </location>
</feature>
<evidence type="ECO:0000256" key="4">
    <source>
        <dbReference type="SAM" id="MobiDB-lite"/>
    </source>
</evidence>
<organism evidence="6 7">
    <name type="scientific">Polyangium jinanense</name>
    <dbReference type="NCBI Taxonomy" id="2829994"/>
    <lineage>
        <taxon>Bacteria</taxon>
        <taxon>Pseudomonadati</taxon>
        <taxon>Myxococcota</taxon>
        <taxon>Polyangia</taxon>
        <taxon>Polyangiales</taxon>
        <taxon>Polyangiaceae</taxon>
        <taxon>Polyangium</taxon>
    </lineage>
</organism>
<dbReference type="Proteomes" id="UP001151081">
    <property type="component" value="Unassembled WGS sequence"/>
</dbReference>
<keyword evidence="5" id="KW-0812">Transmembrane</keyword>
<name>A0A9X3X1Y2_9BACT</name>
<gene>
    <name evidence="6" type="ORF">KEG57_12420</name>
</gene>
<keyword evidence="5" id="KW-1133">Transmembrane helix</keyword>
<dbReference type="AlphaFoldDB" id="A0A9X3X1Y2"/>
<dbReference type="InterPro" id="IPR051012">
    <property type="entry name" value="CellSynth/LPSAsmb/PSIAsmb"/>
</dbReference>
<feature type="transmembrane region" description="Helical" evidence="5">
    <location>
        <begin position="36"/>
        <end position="53"/>
    </location>
</feature>
<keyword evidence="1" id="KW-0677">Repeat</keyword>
<dbReference type="RefSeq" id="WP_272419889.1">
    <property type="nucleotide sequence ID" value="NZ_JAGTJJ010000004.1"/>
</dbReference>
<keyword evidence="7" id="KW-1185">Reference proteome</keyword>
<evidence type="ECO:0000256" key="1">
    <source>
        <dbReference type="ARBA" id="ARBA00022737"/>
    </source>
</evidence>
<feature type="region of interest" description="Disordered" evidence="4">
    <location>
        <begin position="395"/>
        <end position="416"/>
    </location>
</feature>
<feature type="transmembrane region" description="Helical" evidence="5">
    <location>
        <begin position="65"/>
        <end position="86"/>
    </location>
</feature>
<evidence type="ECO:0000256" key="5">
    <source>
        <dbReference type="SAM" id="Phobius"/>
    </source>
</evidence>
<accession>A0A9X3X1Y2</accession>
<dbReference type="Gene3D" id="1.25.40.10">
    <property type="entry name" value="Tetratricopeptide repeat domain"/>
    <property type="match status" value="2"/>
</dbReference>
<dbReference type="InterPro" id="IPR019734">
    <property type="entry name" value="TPR_rpt"/>
</dbReference>
<dbReference type="EMBL" id="JAGTJJ010000004">
    <property type="protein sequence ID" value="MDC3981310.1"/>
    <property type="molecule type" value="Genomic_DNA"/>
</dbReference>
<evidence type="ECO:0000256" key="2">
    <source>
        <dbReference type="ARBA" id="ARBA00022803"/>
    </source>
</evidence>
<feature type="transmembrane region" description="Helical" evidence="5">
    <location>
        <begin position="129"/>
        <end position="150"/>
    </location>
</feature>
<dbReference type="PANTHER" id="PTHR45586">
    <property type="entry name" value="TPR REPEAT-CONTAINING PROTEIN PA4667"/>
    <property type="match status" value="1"/>
</dbReference>
<keyword evidence="2 3" id="KW-0802">TPR repeat</keyword>
<protein>
    <submittedName>
        <fullName evidence="6">Tetratricopeptide repeat protein</fullName>
    </submittedName>
</protein>
<dbReference type="PROSITE" id="PS50005">
    <property type="entry name" value="TPR"/>
    <property type="match status" value="1"/>
</dbReference>
<sequence>MLLLLDVMTRAARLFLLALAPPLLSPEPSPPGNPIVAAILAVLLLGAVLYGAVRLRAWGARERGFAWSASLAWVAVAAALGAALYFREGRAPLGQGVVFVAVPAWASITLAASTLAAKMFPRARHARRFAALAVLTASALVFASASSWLASPTQMWWEALRRDGEHPRAIGELTRKPLGSRDFLAARALADECLRLHPGSCRCQGERAEIAIRARDFVQALELARAAHETCPGDGALRALHAEALGLSGQAMRAEEEARRALALGGSEARLRYALALALAGQGKDTEAMREAKRAVELGAGRSAALFVGSSALVKGDLDEAARVLGPLVVADPGDAEAQYDLGLVADRRGDYNAARSAYLAALRADPSFADARYNLALLTFRRGVVDEAKHHAQKLREAHPNDPRSAELARSLGLQ</sequence>
<feature type="transmembrane region" description="Helical" evidence="5">
    <location>
        <begin position="98"/>
        <end position="117"/>
    </location>
</feature>
<evidence type="ECO:0000313" key="6">
    <source>
        <dbReference type="EMBL" id="MDC3981310.1"/>
    </source>
</evidence>
<feature type="compositionally biased region" description="Basic and acidic residues" evidence="4">
    <location>
        <begin position="395"/>
        <end position="408"/>
    </location>
</feature>
<dbReference type="SMART" id="SM00028">
    <property type="entry name" value="TPR"/>
    <property type="match status" value="4"/>
</dbReference>
<keyword evidence="5" id="KW-0472">Membrane</keyword>
<comment type="caution">
    <text evidence="6">The sequence shown here is derived from an EMBL/GenBank/DDBJ whole genome shotgun (WGS) entry which is preliminary data.</text>
</comment>
<dbReference type="SUPFAM" id="SSF48452">
    <property type="entry name" value="TPR-like"/>
    <property type="match status" value="1"/>
</dbReference>
<dbReference type="InterPro" id="IPR011990">
    <property type="entry name" value="TPR-like_helical_dom_sf"/>
</dbReference>
<reference evidence="6 7" key="1">
    <citation type="submission" date="2021-04" db="EMBL/GenBank/DDBJ databases">
        <title>Genome analysis of Polyangium sp.</title>
        <authorList>
            <person name="Li Y."/>
            <person name="Wang J."/>
        </authorList>
    </citation>
    <scope>NUCLEOTIDE SEQUENCE [LARGE SCALE GENOMIC DNA]</scope>
    <source>
        <strain evidence="6 7">SDU14</strain>
    </source>
</reference>
<evidence type="ECO:0000256" key="3">
    <source>
        <dbReference type="PROSITE-ProRule" id="PRU00339"/>
    </source>
</evidence>
<proteinExistence type="predicted"/>
<evidence type="ECO:0000313" key="7">
    <source>
        <dbReference type="Proteomes" id="UP001151081"/>
    </source>
</evidence>
<dbReference type="Pfam" id="PF13432">
    <property type="entry name" value="TPR_16"/>
    <property type="match status" value="2"/>
</dbReference>